<dbReference type="Gramene" id="Psat04G0506100-T2">
    <property type="protein sequence ID" value="KAI5421483.1"/>
    <property type="gene ID" value="KIW84_045061"/>
</dbReference>
<dbReference type="GO" id="GO:0045944">
    <property type="term" value="P:positive regulation of transcription by RNA polymerase II"/>
    <property type="evidence" value="ECO:0007669"/>
    <property type="project" value="InterPro"/>
</dbReference>
<evidence type="ECO:0000259" key="6">
    <source>
        <dbReference type="PROSITE" id="PS50066"/>
    </source>
</evidence>
<dbReference type="PANTHER" id="PTHR48019">
    <property type="entry name" value="SERUM RESPONSE FACTOR HOMOLOG"/>
    <property type="match status" value="1"/>
</dbReference>
<evidence type="ECO:0000256" key="3">
    <source>
        <dbReference type="ARBA" id="ARBA00023125"/>
    </source>
</evidence>
<dbReference type="EMBL" id="JAMSHJ010000004">
    <property type="protein sequence ID" value="KAI5421483.1"/>
    <property type="molecule type" value="Genomic_DNA"/>
</dbReference>
<evidence type="ECO:0000256" key="4">
    <source>
        <dbReference type="ARBA" id="ARBA00023163"/>
    </source>
</evidence>
<dbReference type="CDD" id="cd00265">
    <property type="entry name" value="MADS_MEF2_like"/>
    <property type="match status" value="1"/>
</dbReference>
<reference evidence="7 8" key="1">
    <citation type="journal article" date="2022" name="Nat. Genet.">
        <title>Improved pea reference genome and pan-genome highlight genomic features and evolutionary characteristics.</title>
        <authorList>
            <person name="Yang T."/>
            <person name="Liu R."/>
            <person name="Luo Y."/>
            <person name="Hu S."/>
            <person name="Wang D."/>
            <person name="Wang C."/>
            <person name="Pandey M.K."/>
            <person name="Ge S."/>
            <person name="Xu Q."/>
            <person name="Li N."/>
            <person name="Li G."/>
            <person name="Huang Y."/>
            <person name="Saxena R.K."/>
            <person name="Ji Y."/>
            <person name="Li M."/>
            <person name="Yan X."/>
            <person name="He Y."/>
            <person name="Liu Y."/>
            <person name="Wang X."/>
            <person name="Xiang C."/>
            <person name="Varshney R.K."/>
            <person name="Ding H."/>
            <person name="Gao S."/>
            <person name="Zong X."/>
        </authorList>
    </citation>
    <scope>NUCLEOTIDE SEQUENCE [LARGE SCALE GENOMIC DNA]</scope>
    <source>
        <strain evidence="7 8">cv. Zhongwan 6</strain>
    </source>
</reference>
<keyword evidence="5" id="KW-0539">Nucleus</keyword>
<organism evidence="7 8">
    <name type="scientific">Pisum sativum</name>
    <name type="common">Garden pea</name>
    <name type="synonym">Lathyrus oleraceus</name>
    <dbReference type="NCBI Taxonomy" id="3888"/>
    <lineage>
        <taxon>Eukaryota</taxon>
        <taxon>Viridiplantae</taxon>
        <taxon>Streptophyta</taxon>
        <taxon>Embryophyta</taxon>
        <taxon>Tracheophyta</taxon>
        <taxon>Spermatophyta</taxon>
        <taxon>Magnoliopsida</taxon>
        <taxon>eudicotyledons</taxon>
        <taxon>Gunneridae</taxon>
        <taxon>Pentapetalae</taxon>
        <taxon>rosids</taxon>
        <taxon>fabids</taxon>
        <taxon>Fabales</taxon>
        <taxon>Fabaceae</taxon>
        <taxon>Papilionoideae</taxon>
        <taxon>50 kb inversion clade</taxon>
        <taxon>NPAAA clade</taxon>
        <taxon>Hologalegina</taxon>
        <taxon>IRL clade</taxon>
        <taxon>Fabeae</taxon>
        <taxon>Lathyrus</taxon>
    </lineage>
</organism>
<dbReference type="PROSITE" id="PS00350">
    <property type="entry name" value="MADS_BOX_1"/>
    <property type="match status" value="1"/>
</dbReference>
<keyword evidence="3" id="KW-0238">DNA-binding</keyword>
<dbReference type="Gene3D" id="3.40.1810.10">
    <property type="entry name" value="Transcription factor, MADS-box"/>
    <property type="match status" value="1"/>
</dbReference>
<dbReference type="InterPro" id="IPR002100">
    <property type="entry name" value="TF_MADSbox"/>
</dbReference>
<dbReference type="AlphaFoldDB" id="A0A9D4XHK8"/>
<gene>
    <name evidence="7" type="ORF">KIW84_045061</name>
</gene>
<dbReference type="PROSITE" id="PS50066">
    <property type="entry name" value="MADS_BOX_2"/>
    <property type="match status" value="1"/>
</dbReference>
<dbReference type="InterPro" id="IPR036879">
    <property type="entry name" value="TF_MADSbox_sf"/>
</dbReference>
<accession>A0A9D4XHK8</accession>
<dbReference type="InterPro" id="IPR050142">
    <property type="entry name" value="MADS-box/MEF2_TF"/>
</dbReference>
<dbReference type="Pfam" id="PF00319">
    <property type="entry name" value="SRF-TF"/>
    <property type="match status" value="1"/>
</dbReference>
<keyword evidence="8" id="KW-1185">Reference proteome</keyword>
<comment type="subcellular location">
    <subcellularLocation>
        <location evidence="1">Nucleus</location>
    </subcellularLocation>
</comment>
<dbReference type="GO" id="GO:0005634">
    <property type="term" value="C:nucleus"/>
    <property type="evidence" value="ECO:0007669"/>
    <property type="project" value="UniProtKB-SubCell"/>
</dbReference>
<evidence type="ECO:0000256" key="1">
    <source>
        <dbReference type="ARBA" id="ARBA00004123"/>
    </source>
</evidence>
<dbReference type="SUPFAM" id="SSF55455">
    <property type="entry name" value="SRF-like"/>
    <property type="match status" value="1"/>
</dbReference>
<dbReference type="PRINTS" id="PR00404">
    <property type="entry name" value="MADSDOMAIN"/>
</dbReference>
<protein>
    <submittedName>
        <fullName evidence="7">MADS-box protein soc1, variant 2</fullName>
    </submittedName>
</protein>
<evidence type="ECO:0000256" key="2">
    <source>
        <dbReference type="ARBA" id="ARBA00023015"/>
    </source>
</evidence>
<evidence type="ECO:0000256" key="5">
    <source>
        <dbReference type="ARBA" id="ARBA00023242"/>
    </source>
</evidence>
<evidence type="ECO:0000313" key="8">
    <source>
        <dbReference type="Proteomes" id="UP001058974"/>
    </source>
</evidence>
<dbReference type="GO" id="GO:0000977">
    <property type="term" value="F:RNA polymerase II transcription regulatory region sequence-specific DNA binding"/>
    <property type="evidence" value="ECO:0007669"/>
    <property type="project" value="InterPro"/>
</dbReference>
<feature type="domain" description="MADS-box" evidence="6">
    <location>
        <begin position="1"/>
        <end position="61"/>
    </location>
</feature>
<dbReference type="SMART" id="SM00432">
    <property type="entry name" value="MADS"/>
    <property type="match status" value="1"/>
</dbReference>
<dbReference type="InterPro" id="IPR033896">
    <property type="entry name" value="MEF2-like_N"/>
</dbReference>
<comment type="caution">
    <text evidence="7">The sequence shown here is derived from an EMBL/GenBank/DDBJ whole genome shotgun (WGS) entry which is preliminary data.</text>
</comment>
<sequence>MVRGKTQMKRIENATSRQVTFSKRRNGLMKKAFELSILCDVEVALIVFSQRGRLYEFASSRNYDSSGNVVEPDIQDGKWEFWRYCCDSLRTASVLVLENKVFLEKVRAKKGEEKVATQKINPPGLLTHILNKETCRRICKTIQATPIFAIRDPIANTRSFLRAQKHKANSGKVHINLEVGASIDLEKGISMEDGIVSSP</sequence>
<keyword evidence="2" id="KW-0805">Transcription regulation</keyword>
<keyword evidence="4" id="KW-0804">Transcription</keyword>
<dbReference type="Proteomes" id="UP001058974">
    <property type="component" value="Chromosome 4"/>
</dbReference>
<proteinExistence type="predicted"/>
<name>A0A9D4XHK8_PEA</name>
<evidence type="ECO:0000313" key="7">
    <source>
        <dbReference type="EMBL" id="KAI5421483.1"/>
    </source>
</evidence>
<dbReference type="GO" id="GO:0046983">
    <property type="term" value="F:protein dimerization activity"/>
    <property type="evidence" value="ECO:0007669"/>
    <property type="project" value="InterPro"/>
</dbReference>